<protein>
    <submittedName>
        <fullName evidence="1">Uncharacterized protein</fullName>
    </submittedName>
</protein>
<evidence type="ECO:0000313" key="1">
    <source>
        <dbReference type="EMBL" id="RMB91599.1"/>
    </source>
</evidence>
<organism evidence="1 2">
    <name type="scientific">Hirundo rustica rustica</name>
    <dbReference type="NCBI Taxonomy" id="333673"/>
    <lineage>
        <taxon>Eukaryota</taxon>
        <taxon>Metazoa</taxon>
        <taxon>Chordata</taxon>
        <taxon>Craniata</taxon>
        <taxon>Vertebrata</taxon>
        <taxon>Euteleostomi</taxon>
        <taxon>Archelosauria</taxon>
        <taxon>Archosauria</taxon>
        <taxon>Dinosauria</taxon>
        <taxon>Saurischia</taxon>
        <taxon>Theropoda</taxon>
        <taxon>Coelurosauria</taxon>
        <taxon>Aves</taxon>
        <taxon>Neognathae</taxon>
        <taxon>Neoaves</taxon>
        <taxon>Telluraves</taxon>
        <taxon>Australaves</taxon>
        <taxon>Passeriformes</taxon>
        <taxon>Sylvioidea</taxon>
        <taxon>Hirundinidae</taxon>
        <taxon>Hirundo</taxon>
    </lineage>
</organism>
<evidence type="ECO:0000313" key="2">
    <source>
        <dbReference type="Proteomes" id="UP000269221"/>
    </source>
</evidence>
<dbReference type="Proteomes" id="UP000269221">
    <property type="component" value="Unassembled WGS sequence"/>
</dbReference>
<accession>A0A3M0IYL5</accession>
<name>A0A3M0IYL5_HIRRU</name>
<proteinExistence type="predicted"/>
<reference evidence="1 2" key="1">
    <citation type="submission" date="2018-07" db="EMBL/GenBank/DDBJ databases">
        <title>A high quality draft genome assembly of the barn swallow (H. rustica rustica).</title>
        <authorList>
            <person name="Formenti G."/>
            <person name="Chiara M."/>
            <person name="Poveda L."/>
            <person name="Francoijs K.-J."/>
            <person name="Bonisoli-Alquati A."/>
            <person name="Canova L."/>
            <person name="Gianfranceschi L."/>
            <person name="Horner D.S."/>
            <person name="Saino N."/>
        </authorList>
    </citation>
    <scope>NUCLEOTIDE SEQUENCE [LARGE SCALE GENOMIC DNA]</scope>
    <source>
        <strain evidence="1">Chelidonia</strain>
        <tissue evidence="1">Blood</tissue>
    </source>
</reference>
<keyword evidence="2" id="KW-1185">Reference proteome</keyword>
<gene>
    <name evidence="1" type="ORF">DUI87_31828</name>
</gene>
<dbReference type="AlphaFoldDB" id="A0A3M0IYL5"/>
<comment type="caution">
    <text evidence="1">The sequence shown here is derived from an EMBL/GenBank/DDBJ whole genome shotgun (WGS) entry which is preliminary data.</text>
</comment>
<dbReference type="EMBL" id="QRBI01000235">
    <property type="protein sequence ID" value="RMB91599.1"/>
    <property type="molecule type" value="Genomic_DNA"/>
</dbReference>
<sequence>MRNPLAGRIPIDPGLEKEKNPLAWRIPMDPQLERRNPLAREDSCGSTAGKIGMRNPLAVRIPMDPGLGEEEFCQQRARGFVLRMSLERLGELEEKPGISATTLSKTRNFRHSLGSFPKEIEEENEEKGIRGLHFLLLAG</sequence>